<comment type="similarity">
    <text evidence="1">Belongs to the ZPR1 family.</text>
</comment>
<evidence type="ECO:0000256" key="4">
    <source>
        <dbReference type="ARBA" id="ARBA00022771"/>
    </source>
</evidence>
<organism evidence="11 12">
    <name type="scientific">Dermatophagoides pteronyssinus</name>
    <name type="common">European house dust mite</name>
    <dbReference type="NCBI Taxonomy" id="6956"/>
    <lineage>
        <taxon>Eukaryota</taxon>
        <taxon>Metazoa</taxon>
        <taxon>Ecdysozoa</taxon>
        <taxon>Arthropoda</taxon>
        <taxon>Chelicerata</taxon>
        <taxon>Arachnida</taxon>
        <taxon>Acari</taxon>
        <taxon>Acariformes</taxon>
        <taxon>Sarcoptiformes</taxon>
        <taxon>Astigmata</taxon>
        <taxon>Psoroptidia</taxon>
        <taxon>Analgoidea</taxon>
        <taxon>Pyroglyphidae</taxon>
        <taxon>Dermatophagoidinae</taxon>
        <taxon>Dermatophagoides</taxon>
    </lineage>
</organism>
<dbReference type="OrthoDB" id="308464at2759"/>
<reference evidence="12" key="1">
    <citation type="submission" date="2025-08" db="UniProtKB">
        <authorList>
            <consortium name="RefSeq"/>
        </authorList>
    </citation>
    <scope>IDENTIFICATION</scope>
    <source>
        <strain evidence="12">Airmid</strain>
    </source>
</reference>
<dbReference type="KEGG" id="dpte:113789432"/>
<dbReference type="Proteomes" id="UP000515146">
    <property type="component" value="Unplaced"/>
</dbReference>
<dbReference type="InterPro" id="IPR000629">
    <property type="entry name" value="RNA-helicase_DEAD-box_CS"/>
</dbReference>
<dbReference type="Gene3D" id="2.60.120.1040">
    <property type="entry name" value="ZPR1, A/B domain"/>
    <property type="match status" value="2"/>
</dbReference>
<dbReference type="InterPro" id="IPR056180">
    <property type="entry name" value="ZPR1_jr_dom"/>
</dbReference>
<dbReference type="Gene3D" id="3.40.50.300">
    <property type="entry name" value="P-loop containing nucleotide triphosphate hydrolases"/>
    <property type="match status" value="1"/>
</dbReference>
<evidence type="ECO:0000256" key="3">
    <source>
        <dbReference type="ARBA" id="ARBA00022741"/>
    </source>
</evidence>
<dbReference type="FunFam" id="2.20.25.420:FF:000001">
    <property type="entry name" value="Zinc finger protein ZPR1"/>
    <property type="match status" value="1"/>
</dbReference>
<dbReference type="GO" id="GO:0005634">
    <property type="term" value="C:nucleus"/>
    <property type="evidence" value="ECO:0007669"/>
    <property type="project" value="TreeGrafter"/>
</dbReference>
<feature type="domain" description="Helicase ATP-binding" evidence="10">
    <location>
        <begin position="55"/>
        <end position="233"/>
    </location>
</feature>
<dbReference type="PANTHER" id="PTHR10876">
    <property type="entry name" value="ZINC FINGER PROTEIN ZPR1"/>
    <property type="match status" value="1"/>
</dbReference>
<evidence type="ECO:0000256" key="5">
    <source>
        <dbReference type="ARBA" id="ARBA00022801"/>
    </source>
</evidence>
<dbReference type="SMART" id="SM00709">
    <property type="entry name" value="Zpr1"/>
    <property type="match status" value="2"/>
</dbReference>
<dbReference type="GO" id="GO:0005524">
    <property type="term" value="F:ATP binding"/>
    <property type="evidence" value="ECO:0007669"/>
    <property type="project" value="UniProtKB-KW"/>
</dbReference>
<dbReference type="InterPro" id="IPR042451">
    <property type="entry name" value="ZPR1_A/B_dom"/>
</dbReference>
<dbReference type="InterPro" id="IPR042452">
    <property type="entry name" value="ZPR1_Znf1/2"/>
</dbReference>
<dbReference type="Pfam" id="PF00270">
    <property type="entry name" value="DEAD"/>
    <property type="match status" value="1"/>
</dbReference>
<dbReference type="InterPro" id="IPR044742">
    <property type="entry name" value="DEAD/DEAH_RhlB"/>
</dbReference>
<protein>
    <submittedName>
        <fullName evidence="12">Zinc finger protein ZPR1-like</fullName>
    </submittedName>
</protein>
<evidence type="ECO:0000256" key="9">
    <source>
        <dbReference type="RuleBase" id="RU000492"/>
    </source>
</evidence>
<accession>A0A6P6XPJ1</accession>
<dbReference type="PROSITE" id="PS00039">
    <property type="entry name" value="DEAD_ATP_HELICASE"/>
    <property type="match status" value="1"/>
</dbReference>
<evidence type="ECO:0000256" key="8">
    <source>
        <dbReference type="ARBA" id="ARBA00022840"/>
    </source>
</evidence>
<evidence type="ECO:0000256" key="2">
    <source>
        <dbReference type="ARBA" id="ARBA00022723"/>
    </source>
</evidence>
<dbReference type="NCBIfam" id="TIGR00310">
    <property type="entry name" value="ZPR1_znf"/>
    <property type="match status" value="2"/>
</dbReference>
<dbReference type="InterPro" id="IPR027417">
    <property type="entry name" value="P-loop_NTPase"/>
</dbReference>
<dbReference type="GO" id="GO:0016787">
    <property type="term" value="F:hydrolase activity"/>
    <property type="evidence" value="ECO:0007669"/>
    <property type="project" value="UniProtKB-KW"/>
</dbReference>
<keyword evidence="8 9" id="KW-0067">ATP-binding</keyword>
<dbReference type="InterPro" id="IPR040141">
    <property type="entry name" value="ZPR1"/>
</dbReference>
<keyword evidence="3 9" id="KW-0547">Nucleotide-binding</keyword>
<evidence type="ECO:0000313" key="11">
    <source>
        <dbReference type="Proteomes" id="UP000515146"/>
    </source>
</evidence>
<dbReference type="GO" id="GO:0003676">
    <property type="term" value="F:nucleic acid binding"/>
    <property type="evidence" value="ECO:0007669"/>
    <property type="project" value="InterPro"/>
</dbReference>
<dbReference type="Gene3D" id="2.20.25.420">
    <property type="entry name" value="ZPR1, zinc finger domain"/>
    <property type="match status" value="2"/>
</dbReference>
<evidence type="ECO:0000256" key="6">
    <source>
        <dbReference type="ARBA" id="ARBA00022806"/>
    </source>
</evidence>
<evidence type="ECO:0000256" key="1">
    <source>
        <dbReference type="ARBA" id="ARBA00008354"/>
    </source>
</evidence>
<gene>
    <name evidence="12" type="primary">LOC113789432</name>
</gene>
<evidence type="ECO:0000259" key="10">
    <source>
        <dbReference type="PROSITE" id="PS51192"/>
    </source>
</evidence>
<dbReference type="AlphaFoldDB" id="A0A6P6XPJ1"/>
<dbReference type="CDD" id="cd00268">
    <property type="entry name" value="DEADc"/>
    <property type="match status" value="1"/>
</dbReference>
<dbReference type="RefSeq" id="XP_027194766.1">
    <property type="nucleotide sequence ID" value="XM_027338965.1"/>
</dbReference>
<keyword evidence="2" id="KW-0479">Metal-binding</keyword>
<dbReference type="Pfam" id="PF22794">
    <property type="entry name" value="jr-ZPR1"/>
    <property type="match status" value="2"/>
</dbReference>
<keyword evidence="6 9" id="KW-0347">Helicase</keyword>
<dbReference type="PROSITE" id="PS51192">
    <property type="entry name" value="HELICASE_ATP_BIND_1"/>
    <property type="match status" value="1"/>
</dbReference>
<proteinExistence type="inferred from homology"/>
<dbReference type="FunCoup" id="A0A6P6XPJ1">
    <property type="interactions" value="2001"/>
</dbReference>
<keyword evidence="7" id="KW-0862">Zinc</keyword>
<comment type="similarity">
    <text evidence="9">Belongs to the DEAD box helicase family.</text>
</comment>
<dbReference type="InterPro" id="IPR014001">
    <property type="entry name" value="Helicase_ATP-bd"/>
</dbReference>
<dbReference type="InParanoid" id="A0A6P6XPJ1"/>
<dbReference type="FunFam" id="2.20.25.420:FF:000003">
    <property type="entry name" value="zinc finger protein ZPR1"/>
    <property type="match status" value="1"/>
</dbReference>
<dbReference type="SMART" id="SM00487">
    <property type="entry name" value="DEXDc"/>
    <property type="match status" value="1"/>
</dbReference>
<evidence type="ECO:0000313" key="12">
    <source>
        <dbReference type="RefSeq" id="XP_027194766.1"/>
    </source>
</evidence>
<dbReference type="InterPro" id="IPR004457">
    <property type="entry name" value="Znf_ZPR1"/>
</dbReference>
<evidence type="ECO:0000256" key="7">
    <source>
        <dbReference type="ARBA" id="ARBA00022833"/>
    </source>
</evidence>
<dbReference type="SUPFAM" id="SSF52540">
    <property type="entry name" value="P-loop containing nucleoside triphosphate hydrolases"/>
    <property type="match status" value="1"/>
</dbReference>
<keyword evidence="5 9" id="KW-0378">Hydrolase</keyword>
<dbReference type="InterPro" id="IPR011545">
    <property type="entry name" value="DEAD/DEAH_box_helicase_dom"/>
</dbReference>
<dbReference type="PANTHER" id="PTHR10876:SF0">
    <property type="entry name" value="ZINC FINGER PROTEIN ZPR1"/>
    <property type="match status" value="1"/>
</dbReference>
<keyword evidence="4" id="KW-0863">Zinc-finger</keyword>
<dbReference type="Pfam" id="PF03367">
    <property type="entry name" value="Zn_ribbon_ZPR1"/>
    <property type="match status" value="2"/>
</dbReference>
<dbReference type="GO" id="GO:0004386">
    <property type="term" value="F:helicase activity"/>
    <property type="evidence" value="ECO:0007669"/>
    <property type="project" value="UniProtKB-KW"/>
</dbReference>
<name>A0A6P6XPJ1_DERPT</name>
<keyword evidence="11" id="KW-1185">Reference proteome</keyword>
<dbReference type="GO" id="GO:0008270">
    <property type="term" value="F:zinc ion binding"/>
    <property type="evidence" value="ECO:0007669"/>
    <property type="project" value="UniProtKB-KW"/>
</dbReference>
<sequence>MESFCREHGLVFENPDDFMDPVIDYQMDKRIPSKLAKKLAELNYRKAKPIQSVAIPIILDKRDFVGKAETGSGKTLAFVIPALIFMMEDDDIETKSAGCYPRVMVVSPTRELAIQTNEVIESIGLFKSICVYGGASRMTQYSELRSKKPPIIVGTPGRINDFLETGSIHLSKCNYFVLDEADRMFDMGFYPQIKKIIDLCPPIPKRQTLLFSATWIEKVQELADPLLNPNRSLVSIGPLYGLKACIDIKQHLFLCREYDKKKLLEEIFREFDAEDPNDDMTEIENCYCVNCGKDGTTRMLLTDIPFFRQVVVMSFECSYCNFRNNELQPANKIAEKGIRYELTVSNVKDLSRQLIKTEWAHVKIPELDFEIKQQNSMITTVEGILQRTITGLEYSLQNNEQFNNDDQQQKAMIDFIEKMRRLQNGSETFTLIIEDISGNSFIENFLAPQSDPQLKVTNFIRTIDEDKLLGIYEIDPNESSQTENSTDLKDEVLQFPTNCPNCNAPCFTNMKLTKIPHFKEIIIMATNCEICGNRTNEVKSGAGIESKGVRITINIQNDDDLKKEVVRSDTCNILIPELSLTLNSSGSGRYTTIQGLGMNIIDDLQRTNPFIDGDSTRDEIRKKIEKLKQRLTDMIGLTIILDDPCGNSFVEQANNVEHYERSWEQNEELGLNDINTDDANQTLTK</sequence>